<dbReference type="SMART" id="SM00487">
    <property type="entry name" value="DEXDc"/>
    <property type="match status" value="1"/>
</dbReference>
<dbReference type="Gene3D" id="3.40.50.300">
    <property type="entry name" value="P-loop containing nucleotide triphosphate hydrolases"/>
    <property type="match status" value="2"/>
</dbReference>
<feature type="short sequence motif" description="Q motif" evidence="6">
    <location>
        <begin position="1"/>
        <end position="29"/>
    </location>
</feature>
<dbReference type="InterPro" id="IPR050079">
    <property type="entry name" value="DEAD_box_RNA_helicase"/>
</dbReference>
<dbReference type="Proteomes" id="UP000192980">
    <property type="component" value="Unassembled WGS sequence"/>
</dbReference>
<dbReference type="Pfam" id="PF00270">
    <property type="entry name" value="DEAD"/>
    <property type="match status" value="1"/>
</dbReference>
<dbReference type="InterPro" id="IPR001650">
    <property type="entry name" value="Helicase_C-like"/>
</dbReference>
<dbReference type="GO" id="GO:0005524">
    <property type="term" value="F:ATP binding"/>
    <property type="evidence" value="ECO:0007669"/>
    <property type="project" value="UniProtKB-KW"/>
</dbReference>
<evidence type="ECO:0000256" key="6">
    <source>
        <dbReference type="PROSITE-ProRule" id="PRU00552"/>
    </source>
</evidence>
<dbReference type="InterPro" id="IPR014014">
    <property type="entry name" value="RNA_helicase_DEAD_Q_motif"/>
</dbReference>
<sequence>MKFEELITNKSLVETLTELGYVKATAIQQKLIPTMLSGTDILAVAPTGSGKTEAFAIPIISAYIEATAENRKQTLILSPTRELAIQTADRIQKLGKKHHVGCISIYGGATYEKQAKALAQNPAVIVATPGRLLDLYNQGIITFENIQKLILDEVDQMLELGFLHDVNTIIAPIPTSAQRVFVSATLPEAIEKMAKKQLRDMTYIQISETQKKITEYLLFVDKADKKDLILFLQTHFGIEQAIVFTRTTHGVDRIVKHLTANGLPTEGLYGDKTQATRESIVQDFRDKKFSILVATDVATRGIDIPNLSAVINYELPETAANYQHRIGRTGRTQEGIAFTFCDGEDNLKLISLQTELKKTIPIFDKHPYPLSWQKMQTSSPVVKKGKKQGKRKK</sequence>
<dbReference type="InterPro" id="IPR014001">
    <property type="entry name" value="Helicase_ATP-bd"/>
</dbReference>
<dbReference type="InterPro" id="IPR044742">
    <property type="entry name" value="DEAD/DEAH_RhlB"/>
</dbReference>
<dbReference type="CDD" id="cd18787">
    <property type="entry name" value="SF2_C_DEAD"/>
    <property type="match status" value="1"/>
</dbReference>
<feature type="region of interest" description="Disordered" evidence="7">
    <location>
        <begin position="374"/>
        <end position="393"/>
    </location>
</feature>
<name>A0A1X7HZT4_9SPHI</name>
<feature type="domain" description="Helicase C-terminal" evidence="9">
    <location>
        <begin position="224"/>
        <end position="376"/>
    </location>
</feature>
<dbReference type="SMART" id="SM00490">
    <property type="entry name" value="HELICc"/>
    <property type="match status" value="1"/>
</dbReference>
<protein>
    <submittedName>
        <fullName evidence="11">ATP-dependent RNA helicase RhlE</fullName>
    </submittedName>
</protein>
<dbReference type="EMBL" id="FXAU01000001">
    <property type="protein sequence ID" value="SMG07121.1"/>
    <property type="molecule type" value="Genomic_DNA"/>
</dbReference>
<evidence type="ECO:0000256" key="5">
    <source>
        <dbReference type="ARBA" id="ARBA00038437"/>
    </source>
</evidence>
<dbReference type="InterPro" id="IPR027417">
    <property type="entry name" value="P-loop_NTPase"/>
</dbReference>
<proteinExistence type="inferred from homology"/>
<evidence type="ECO:0000256" key="2">
    <source>
        <dbReference type="ARBA" id="ARBA00022801"/>
    </source>
</evidence>
<evidence type="ECO:0000259" key="10">
    <source>
        <dbReference type="PROSITE" id="PS51195"/>
    </source>
</evidence>
<evidence type="ECO:0000259" key="9">
    <source>
        <dbReference type="PROSITE" id="PS51194"/>
    </source>
</evidence>
<dbReference type="CDD" id="cd00268">
    <property type="entry name" value="DEADc"/>
    <property type="match status" value="1"/>
</dbReference>
<dbReference type="GO" id="GO:0016787">
    <property type="term" value="F:hydrolase activity"/>
    <property type="evidence" value="ECO:0007669"/>
    <property type="project" value="UniProtKB-KW"/>
</dbReference>
<dbReference type="PANTHER" id="PTHR47959:SF13">
    <property type="entry name" value="ATP-DEPENDENT RNA HELICASE RHLE"/>
    <property type="match status" value="1"/>
</dbReference>
<reference evidence="11 12" key="1">
    <citation type="submission" date="2017-04" db="EMBL/GenBank/DDBJ databases">
        <authorList>
            <person name="Afonso C.L."/>
            <person name="Miller P.J."/>
            <person name="Scott M.A."/>
            <person name="Spackman E."/>
            <person name="Goraichik I."/>
            <person name="Dimitrov K.M."/>
            <person name="Suarez D.L."/>
            <person name="Swayne D.E."/>
        </authorList>
    </citation>
    <scope>NUCLEOTIDE SEQUENCE [LARGE SCALE GENOMIC DNA]</scope>
    <source>
        <strain evidence="11 12">DSM 22418</strain>
    </source>
</reference>
<dbReference type="RefSeq" id="WP_085471159.1">
    <property type="nucleotide sequence ID" value="NZ_FXAU01000001.1"/>
</dbReference>
<keyword evidence="12" id="KW-1185">Reference proteome</keyword>
<evidence type="ECO:0000256" key="1">
    <source>
        <dbReference type="ARBA" id="ARBA00022741"/>
    </source>
</evidence>
<dbReference type="GO" id="GO:0005829">
    <property type="term" value="C:cytosol"/>
    <property type="evidence" value="ECO:0007669"/>
    <property type="project" value="TreeGrafter"/>
</dbReference>
<dbReference type="SUPFAM" id="SSF52540">
    <property type="entry name" value="P-loop containing nucleoside triphosphate hydrolases"/>
    <property type="match status" value="1"/>
</dbReference>
<dbReference type="Pfam" id="PF00271">
    <property type="entry name" value="Helicase_C"/>
    <property type="match status" value="1"/>
</dbReference>
<keyword evidence="3 11" id="KW-0347">Helicase</keyword>
<evidence type="ECO:0000256" key="3">
    <source>
        <dbReference type="ARBA" id="ARBA00022806"/>
    </source>
</evidence>
<dbReference type="STRING" id="561061.SAMN05660862_0254"/>
<keyword evidence="1" id="KW-0547">Nucleotide-binding</keyword>
<feature type="domain" description="Helicase ATP-binding" evidence="8">
    <location>
        <begin position="32"/>
        <end position="204"/>
    </location>
</feature>
<evidence type="ECO:0000256" key="7">
    <source>
        <dbReference type="SAM" id="MobiDB-lite"/>
    </source>
</evidence>
<dbReference type="PANTHER" id="PTHR47959">
    <property type="entry name" value="ATP-DEPENDENT RNA HELICASE RHLE-RELATED"/>
    <property type="match status" value="1"/>
</dbReference>
<evidence type="ECO:0000256" key="4">
    <source>
        <dbReference type="ARBA" id="ARBA00022840"/>
    </source>
</evidence>
<evidence type="ECO:0000313" key="11">
    <source>
        <dbReference type="EMBL" id="SMG07121.1"/>
    </source>
</evidence>
<accession>A0A1X7HZT4</accession>
<keyword evidence="2" id="KW-0378">Hydrolase</keyword>
<comment type="similarity">
    <text evidence="5">Belongs to the DEAD box helicase family.</text>
</comment>
<dbReference type="OrthoDB" id="9762011at2"/>
<keyword evidence="4" id="KW-0067">ATP-binding</keyword>
<feature type="domain" description="DEAD-box RNA helicase Q" evidence="10">
    <location>
        <begin position="1"/>
        <end position="29"/>
    </location>
</feature>
<feature type="compositionally biased region" description="Basic residues" evidence="7">
    <location>
        <begin position="383"/>
        <end position="393"/>
    </location>
</feature>
<gene>
    <name evidence="11" type="ORF">SAMN05660862_0254</name>
</gene>
<dbReference type="GO" id="GO:0003724">
    <property type="term" value="F:RNA helicase activity"/>
    <property type="evidence" value="ECO:0007669"/>
    <property type="project" value="InterPro"/>
</dbReference>
<evidence type="ECO:0000259" key="8">
    <source>
        <dbReference type="PROSITE" id="PS51192"/>
    </source>
</evidence>
<dbReference type="GO" id="GO:0003676">
    <property type="term" value="F:nucleic acid binding"/>
    <property type="evidence" value="ECO:0007669"/>
    <property type="project" value="InterPro"/>
</dbReference>
<dbReference type="PROSITE" id="PS51194">
    <property type="entry name" value="HELICASE_CTER"/>
    <property type="match status" value="1"/>
</dbReference>
<dbReference type="InterPro" id="IPR011545">
    <property type="entry name" value="DEAD/DEAH_box_helicase_dom"/>
</dbReference>
<dbReference type="AlphaFoldDB" id="A0A1X7HZT4"/>
<organism evidence="11 12">
    <name type="scientific">Sphingobacterium psychroaquaticum</name>
    <dbReference type="NCBI Taxonomy" id="561061"/>
    <lineage>
        <taxon>Bacteria</taxon>
        <taxon>Pseudomonadati</taxon>
        <taxon>Bacteroidota</taxon>
        <taxon>Sphingobacteriia</taxon>
        <taxon>Sphingobacteriales</taxon>
        <taxon>Sphingobacteriaceae</taxon>
        <taxon>Sphingobacterium</taxon>
    </lineage>
</organism>
<evidence type="ECO:0000313" key="12">
    <source>
        <dbReference type="Proteomes" id="UP000192980"/>
    </source>
</evidence>
<dbReference type="PROSITE" id="PS51192">
    <property type="entry name" value="HELICASE_ATP_BIND_1"/>
    <property type="match status" value="1"/>
</dbReference>
<dbReference type="PROSITE" id="PS51195">
    <property type="entry name" value="Q_MOTIF"/>
    <property type="match status" value="1"/>
</dbReference>